<proteinExistence type="predicted"/>
<dbReference type="EMBL" id="JBEAFC010000001">
    <property type="protein sequence ID" value="KAL1568881.1"/>
    <property type="molecule type" value="Genomic_DNA"/>
</dbReference>
<accession>A0ABD1IJJ4</accession>
<evidence type="ECO:0000313" key="1">
    <source>
        <dbReference type="EMBL" id="KAL1568881.1"/>
    </source>
</evidence>
<dbReference type="Proteomes" id="UP001567538">
    <property type="component" value="Unassembled WGS sequence"/>
</dbReference>
<comment type="caution">
    <text evidence="1">The sequence shown here is derived from an EMBL/GenBank/DDBJ whole genome shotgun (WGS) entry which is preliminary data.</text>
</comment>
<dbReference type="AlphaFoldDB" id="A0ABD1IJJ4"/>
<gene>
    <name evidence="1" type="ORF">AAHA92_00432</name>
</gene>
<dbReference type="PANTHER" id="PTHR35998:SF1">
    <property type="entry name" value="OS02G0127900 PROTEIN"/>
    <property type="match status" value="1"/>
</dbReference>
<dbReference type="PANTHER" id="PTHR35998">
    <property type="entry name" value="OS02G0127900 PROTEIN"/>
    <property type="match status" value="1"/>
</dbReference>
<organism evidence="1 2">
    <name type="scientific">Salvia divinorum</name>
    <name type="common">Maria pastora</name>
    <name type="synonym">Diviner's sage</name>
    <dbReference type="NCBI Taxonomy" id="28513"/>
    <lineage>
        <taxon>Eukaryota</taxon>
        <taxon>Viridiplantae</taxon>
        <taxon>Streptophyta</taxon>
        <taxon>Embryophyta</taxon>
        <taxon>Tracheophyta</taxon>
        <taxon>Spermatophyta</taxon>
        <taxon>Magnoliopsida</taxon>
        <taxon>eudicotyledons</taxon>
        <taxon>Gunneridae</taxon>
        <taxon>Pentapetalae</taxon>
        <taxon>asterids</taxon>
        <taxon>lamiids</taxon>
        <taxon>Lamiales</taxon>
        <taxon>Lamiaceae</taxon>
        <taxon>Nepetoideae</taxon>
        <taxon>Mentheae</taxon>
        <taxon>Salviinae</taxon>
        <taxon>Salvia</taxon>
        <taxon>Salvia subgen. Calosphace</taxon>
    </lineage>
</organism>
<protein>
    <submittedName>
        <fullName evidence="1">Uncharacterized protein</fullName>
    </submittedName>
</protein>
<name>A0ABD1IJJ4_SALDI</name>
<reference evidence="1 2" key="1">
    <citation type="submission" date="2024-06" db="EMBL/GenBank/DDBJ databases">
        <title>A chromosome level genome sequence of Diviner's sage (Salvia divinorum).</title>
        <authorList>
            <person name="Ford S.A."/>
            <person name="Ro D.-K."/>
            <person name="Ness R.W."/>
            <person name="Phillips M.A."/>
        </authorList>
    </citation>
    <scope>NUCLEOTIDE SEQUENCE [LARGE SCALE GENOMIC DNA]</scope>
    <source>
        <strain evidence="1">SAF-2024a</strain>
        <tissue evidence="1">Leaf</tissue>
    </source>
</reference>
<evidence type="ECO:0000313" key="2">
    <source>
        <dbReference type="Proteomes" id="UP001567538"/>
    </source>
</evidence>
<keyword evidence="2" id="KW-1185">Reference proteome</keyword>
<sequence length="81" mass="9137">MVLWEITLGTAYFLGLKRTYRLALKTNGSSSALIALGLSNLFIDELEMCLMRHLVFIASLQLRSEDNLHQPLKQAAPWESS</sequence>